<dbReference type="PROSITE" id="PS50977">
    <property type="entry name" value="HTH_TETR_2"/>
    <property type="match status" value="1"/>
</dbReference>
<feature type="DNA-binding region" description="H-T-H motif" evidence="2">
    <location>
        <begin position="45"/>
        <end position="64"/>
    </location>
</feature>
<name>A0A5S5C2W7_9FLAO</name>
<gene>
    <name evidence="4" type="ORF">BD809_105245</name>
</gene>
<keyword evidence="5" id="KW-1185">Reference proteome</keyword>
<dbReference type="GO" id="GO:0003677">
    <property type="term" value="F:DNA binding"/>
    <property type="evidence" value="ECO:0007669"/>
    <property type="project" value="UniProtKB-UniRule"/>
</dbReference>
<reference evidence="4 5" key="1">
    <citation type="submission" date="2019-07" db="EMBL/GenBank/DDBJ databases">
        <title>Genomic Encyclopedia of Archaeal and Bacterial Type Strains, Phase II (KMG-II): from individual species to whole genera.</title>
        <authorList>
            <person name="Goeker M."/>
        </authorList>
    </citation>
    <scope>NUCLEOTIDE SEQUENCE [LARGE SCALE GENOMIC DNA]</scope>
    <source>
        <strain evidence="4 5">DSM 17527</strain>
    </source>
</reference>
<evidence type="ECO:0000256" key="2">
    <source>
        <dbReference type="PROSITE-ProRule" id="PRU00335"/>
    </source>
</evidence>
<proteinExistence type="predicted"/>
<dbReference type="InterPro" id="IPR001647">
    <property type="entry name" value="HTH_TetR"/>
</dbReference>
<sequence>MERLSLHITISPELYTKDPDSSVLGRKIISKGIEMINELGFESFTFKKLGVAIGSNESSVYRYFSSKHALLVYLISWYWSWIEYKLVFATTNVTDPKVRLHEAIILLTQDVTEDHSFSYINEILLYQIIISESTKAYYTKDIDAENEKGYYKTYKRVVQRVSELVLNVNPAFEFPHMLVSTVIEGAHHQRYFSKHLPTLTDIKEGENYIVRFYTELVQKTIQ</sequence>
<dbReference type="AlphaFoldDB" id="A0A5S5C2W7"/>
<evidence type="ECO:0000313" key="5">
    <source>
        <dbReference type="Proteomes" id="UP000324376"/>
    </source>
</evidence>
<dbReference type="OrthoDB" id="649282at2"/>
<dbReference type="PRINTS" id="PR00455">
    <property type="entry name" value="HTHTETR"/>
</dbReference>
<dbReference type="SUPFAM" id="SSF46689">
    <property type="entry name" value="Homeodomain-like"/>
    <property type="match status" value="1"/>
</dbReference>
<accession>A0A5S5C2W7</accession>
<dbReference type="Proteomes" id="UP000324376">
    <property type="component" value="Unassembled WGS sequence"/>
</dbReference>
<dbReference type="RefSeq" id="WP_148782747.1">
    <property type="nucleotide sequence ID" value="NZ_VNHU01000005.1"/>
</dbReference>
<feature type="domain" description="HTH tetR-type" evidence="3">
    <location>
        <begin position="22"/>
        <end position="82"/>
    </location>
</feature>
<evidence type="ECO:0000256" key="1">
    <source>
        <dbReference type="ARBA" id="ARBA00023125"/>
    </source>
</evidence>
<dbReference type="InterPro" id="IPR009057">
    <property type="entry name" value="Homeodomain-like_sf"/>
</dbReference>
<organism evidence="4 5">
    <name type="scientific">Aquimarina intermedia</name>
    <dbReference type="NCBI Taxonomy" id="350814"/>
    <lineage>
        <taxon>Bacteria</taxon>
        <taxon>Pseudomonadati</taxon>
        <taxon>Bacteroidota</taxon>
        <taxon>Flavobacteriia</taxon>
        <taxon>Flavobacteriales</taxon>
        <taxon>Flavobacteriaceae</taxon>
        <taxon>Aquimarina</taxon>
    </lineage>
</organism>
<dbReference type="Gene3D" id="1.10.357.10">
    <property type="entry name" value="Tetracycline Repressor, domain 2"/>
    <property type="match status" value="1"/>
</dbReference>
<keyword evidence="1 2" id="KW-0238">DNA-binding</keyword>
<dbReference type="Pfam" id="PF00440">
    <property type="entry name" value="TetR_N"/>
    <property type="match status" value="1"/>
</dbReference>
<comment type="caution">
    <text evidence="4">The sequence shown here is derived from an EMBL/GenBank/DDBJ whole genome shotgun (WGS) entry which is preliminary data.</text>
</comment>
<protein>
    <submittedName>
        <fullName evidence="4">TetR family transcriptional regulator</fullName>
    </submittedName>
</protein>
<dbReference type="EMBL" id="VNHU01000005">
    <property type="protein sequence ID" value="TYP73654.1"/>
    <property type="molecule type" value="Genomic_DNA"/>
</dbReference>
<evidence type="ECO:0000259" key="3">
    <source>
        <dbReference type="PROSITE" id="PS50977"/>
    </source>
</evidence>
<evidence type="ECO:0000313" key="4">
    <source>
        <dbReference type="EMBL" id="TYP73654.1"/>
    </source>
</evidence>